<dbReference type="InterPro" id="IPR003718">
    <property type="entry name" value="OsmC/Ohr_fam"/>
</dbReference>
<gene>
    <name evidence="1" type="ORF">CCYN74_30043</name>
</gene>
<accession>A0A0B7HKF4</accession>
<dbReference type="Pfam" id="PF02566">
    <property type="entry name" value="OsmC"/>
    <property type="match status" value="1"/>
</dbReference>
<name>A0A0B7HKF4_9FLAO</name>
<dbReference type="AlphaFoldDB" id="A0A0B7HKF4"/>
<dbReference type="InterPro" id="IPR015946">
    <property type="entry name" value="KH_dom-like_a/b"/>
</dbReference>
<sequence>MLTTYSLKLRKMKASVKATLVKTNFYTEIVAGENKIITDEPVSLGGQNKGFNPLEVLASSLASCTAATLKIFMDRKEWEVESIEIDVDIENNASERQAVFTRKIHFNGNLDEKQIERLHKVAESCPIHKLLTNQIEIQTEIV</sequence>
<dbReference type="PANTHER" id="PTHR39624:SF2">
    <property type="entry name" value="OSMC-LIKE PROTEIN"/>
    <property type="match status" value="1"/>
</dbReference>
<dbReference type="Proteomes" id="UP000038083">
    <property type="component" value="Unassembled WGS sequence"/>
</dbReference>
<protein>
    <recommendedName>
        <fullName evidence="3">Osmotically inducible protein OsmC</fullName>
    </recommendedName>
</protein>
<evidence type="ECO:0000313" key="1">
    <source>
        <dbReference type="EMBL" id="CEN38028.1"/>
    </source>
</evidence>
<dbReference type="Gene3D" id="3.30.300.20">
    <property type="match status" value="1"/>
</dbReference>
<reference evidence="2" key="1">
    <citation type="submission" date="2015-01" db="EMBL/GenBank/DDBJ databases">
        <authorList>
            <person name="MANFREDI Pablo"/>
        </authorList>
    </citation>
    <scope>NUCLEOTIDE SEQUENCE [LARGE SCALE GENOMIC DNA]</scope>
    <source>
        <strain evidence="2">Ccy74</strain>
    </source>
</reference>
<proteinExistence type="predicted"/>
<dbReference type="PANTHER" id="PTHR39624">
    <property type="entry name" value="PROTEIN INVOLVED IN RIMO-MEDIATED BETA-METHYLTHIOLATION OF RIBOSOMAL PROTEIN S12 YCAO"/>
    <property type="match status" value="1"/>
</dbReference>
<dbReference type="SUPFAM" id="SSF82784">
    <property type="entry name" value="OsmC-like"/>
    <property type="match status" value="1"/>
</dbReference>
<dbReference type="InterPro" id="IPR036102">
    <property type="entry name" value="OsmC/Ohrsf"/>
</dbReference>
<organism evidence="1 2">
    <name type="scientific">Capnocytophaga cynodegmi</name>
    <dbReference type="NCBI Taxonomy" id="28189"/>
    <lineage>
        <taxon>Bacteria</taxon>
        <taxon>Pseudomonadati</taxon>
        <taxon>Bacteroidota</taxon>
        <taxon>Flavobacteriia</taxon>
        <taxon>Flavobacteriales</taxon>
        <taxon>Flavobacteriaceae</taxon>
        <taxon>Capnocytophaga</taxon>
    </lineage>
</organism>
<dbReference type="EMBL" id="CDOG01000023">
    <property type="protein sequence ID" value="CEN38028.1"/>
    <property type="molecule type" value="Genomic_DNA"/>
</dbReference>
<evidence type="ECO:0000313" key="2">
    <source>
        <dbReference type="Proteomes" id="UP000038083"/>
    </source>
</evidence>
<evidence type="ECO:0008006" key="3">
    <source>
        <dbReference type="Google" id="ProtNLM"/>
    </source>
</evidence>